<dbReference type="STRING" id="456442.Mboo_1970"/>
<dbReference type="OrthoDB" id="41005at2157"/>
<dbReference type="GeneID" id="5410793"/>
<dbReference type="Pfam" id="PF05048">
    <property type="entry name" value="NosD"/>
    <property type="match status" value="1"/>
</dbReference>
<proteinExistence type="predicted"/>
<dbReference type="GO" id="GO:0004674">
    <property type="term" value="F:protein serine/threonine kinase activity"/>
    <property type="evidence" value="ECO:0007669"/>
    <property type="project" value="InterPro"/>
</dbReference>
<dbReference type="InterPro" id="IPR006633">
    <property type="entry name" value="Carb-bd_sugar_hydrolysis-dom"/>
</dbReference>
<dbReference type="InterPro" id="IPR012334">
    <property type="entry name" value="Pectin_lyas_fold"/>
</dbReference>
<dbReference type="eggNOG" id="arCOG03682">
    <property type="taxonomic scope" value="Archaea"/>
</dbReference>
<organism evidence="4 5">
    <name type="scientific">Methanoregula boonei (strain DSM 21154 / JCM 14090 / 6A8)</name>
    <dbReference type="NCBI Taxonomy" id="456442"/>
    <lineage>
        <taxon>Archaea</taxon>
        <taxon>Methanobacteriati</taxon>
        <taxon>Methanobacteriota</taxon>
        <taxon>Stenosarchaea group</taxon>
        <taxon>Methanomicrobia</taxon>
        <taxon>Methanomicrobiales</taxon>
        <taxon>Methanoregulaceae</taxon>
        <taxon>Methanoregula</taxon>
    </lineage>
</organism>
<dbReference type="HOGENOM" id="CLU_344090_0_0_2"/>
<name>A7I9S3_METB6</name>
<dbReference type="EMBL" id="CP000780">
    <property type="protein sequence ID" value="ABS56484.1"/>
    <property type="molecule type" value="Genomic_DNA"/>
</dbReference>
<dbReference type="InterPro" id="IPR000719">
    <property type="entry name" value="Prot_kinase_dom"/>
</dbReference>
<feature type="transmembrane region" description="Helical" evidence="2">
    <location>
        <begin position="345"/>
        <end position="366"/>
    </location>
</feature>
<dbReference type="GO" id="GO:0005524">
    <property type="term" value="F:ATP binding"/>
    <property type="evidence" value="ECO:0007669"/>
    <property type="project" value="InterPro"/>
</dbReference>
<dbReference type="PROSITE" id="PS00108">
    <property type="entry name" value="PROTEIN_KINASE_ST"/>
    <property type="match status" value="1"/>
</dbReference>
<keyword evidence="2" id="KW-1133">Transmembrane helix</keyword>
<dbReference type="InterPro" id="IPR045269">
    <property type="entry name" value="Atg1-like"/>
</dbReference>
<protein>
    <submittedName>
        <fullName evidence="4">Protein kinase</fullName>
    </submittedName>
</protein>
<dbReference type="SUPFAM" id="SSF56112">
    <property type="entry name" value="Protein kinase-like (PK-like)"/>
    <property type="match status" value="1"/>
</dbReference>
<dbReference type="SMART" id="SM00220">
    <property type="entry name" value="S_TKc"/>
    <property type="match status" value="1"/>
</dbReference>
<dbReference type="InterPro" id="IPR006626">
    <property type="entry name" value="PbH1"/>
</dbReference>
<dbReference type="CDD" id="cd14014">
    <property type="entry name" value="STKc_PknB_like"/>
    <property type="match status" value="1"/>
</dbReference>
<keyword evidence="5" id="KW-1185">Reference proteome</keyword>
<feature type="compositionally biased region" description="Low complexity" evidence="1">
    <location>
        <begin position="308"/>
        <end position="325"/>
    </location>
</feature>
<dbReference type="PANTHER" id="PTHR24348:SF70">
    <property type="entry name" value="PROTEIN KINASE DOMAIN CONTAINING PROTEIN"/>
    <property type="match status" value="1"/>
</dbReference>
<dbReference type="Pfam" id="PF00069">
    <property type="entry name" value="Pkinase"/>
    <property type="match status" value="1"/>
</dbReference>
<dbReference type="InterPro" id="IPR008271">
    <property type="entry name" value="Ser/Thr_kinase_AS"/>
</dbReference>
<dbReference type="AlphaFoldDB" id="A7I9S3"/>
<sequence length="707" mass="75453" precursor="true">MIQKRIDPIKTCIPAWILIISAAVLLIIASFVPPAAGAEYVVAPSGGSFTSIQNAVTWASPLDTIVVKSGTYPGTVKIDKRITLIGMDTGGGAPVIDPGRKGTAVEIDADNCSVQGFVIRNSAEASGILVASNGNTISNNTLTGNAVGIQLSSTNSNWVTGNTITANSRAGIVLKDAQGNLIYGNRLTNNAIGISIDELSGANTIYLNSFSNTVNVVSRGSGQQWESPSSLTYTYMGRSFTRQLGNYWSDYRGTGDQNSDGVGDASYIIRSESARISGNAGSGNEIDPAPLMDPIDYYLQISSAASGTGTITPPSSPSVTAPATGQVSIPEESTSLPGSHPGRDLVTLVIIIILIGIVGVGGMLFIRSRSQHKGQVLSAPVNIDDTPSRQVHASHHVDESLVYSKPPLDTGPMETVPALETEVITASRESALPSAGSKFYFPPELESRYSDIRHIGRGGVAQVFAAHRKSDNLLVAVKIPISFDEVTGKCFLNEIAAWQTLRHKNIVEVLEVNILPVPYVEMEYVPGSLESVEKPLPVWKAVHLVHGIADGLAYAHTHGIIHRDIKPHNILVTSDFVPKITDWGMSKVIATTMDKSNVAGFSLSYAAPEQVSPAEFGRTDIRTDIYQLGALFYELVTGSIPFGGDSIVEVGNAIVRDDPLPPTEYNPDAEVVEKIILKCLAKNPADRYQSADELLNALSRYLDEDDE</sequence>
<gene>
    <name evidence="4" type="ordered locus">Mboo_1970</name>
</gene>
<feature type="region of interest" description="Disordered" evidence="1">
    <location>
        <begin position="308"/>
        <end position="338"/>
    </location>
</feature>
<dbReference type="GO" id="GO:0005737">
    <property type="term" value="C:cytoplasm"/>
    <property type="evidence" value="ECO:0007669"/>
    <property type="project" value="TreeGrafter"/>
</dbReference>
<keyword evidence="2" id="KW-0472">Membrane</keyword>
<dbReference type="SMART" id="SM00710">
    <property type="entry name" value="PbH1"/>
    <property type="match status" value="4"/>
</dbReference>
<dbReference type="SUPFAM" id="SSF51126">
    <property type="entry name" value="Pectin lyase-like"/>
    <property type="match status" value="1"/>
</dbReference>
<feature type="transmembrane region" description="Helical" evidence="2">
    <location>
        <begin position="12"/>
        <end position="32"/>
    </location>
</feature>
<reference evidence="5" key="1">
    <citation type="journal article" date="2015" name="Microbiology">
        <title>Genome of Methanoregula boonei 6A8 reveals adaptations to oligotrophic peatland environments.</title>
        <authorList>
            <person name="Braeuer S."/>
            <person name="Cadillo-Quiroz H."/>
            <person name="Kyrpides N."/>
            <person name="Woyke T."/>
            <person name="Goodwin L."/>
            <person name="Detter C."/>
            <person name="Podell S."/>
            <person name="Yavitt J.B."/>
            <person name="Zinder S.H."/>
        </authorList>
    </citation>
    <scope>NUCLEOTIDE SEQUENCE [LARGE SCALE GENOMIC DNA]</scope>
    <source>
        <strain evidence="5">DSM 21154 / JCM 14090 / 6A8</strain>
    </source>
</reference>
<evidence type="ECO:0000259" key="3">
    <source>
        <dbReference type="PROSITE" id="PS50011"/>
    </source>
</evidence>
<evidence type="ECO:0000256" key="1">
    <source>
        <dbReference type="SAM" id="MobiDB-lite"/>
    </source>
</evidence>
<dbReference type="InterPro" id="IPR011050">
    <property type="entry name" value="Pectin_lyase_fold/virulence"/>
</dbReference>
<dbReference type="SMART" id="SM00722">
    <property type="entry name" value="CASH"/>
    <property type="match status" value="1"/>
</dbReference>
<dbReference type="NCBIfam" id="TIGR03804">
    <property type="entry name" value="para_beta_helix"/>
    <property type="match status" value="1"/>
</dbReference>
<dbReference type="InterPro" id="IPR022441">
    <property type="entry name" value="Para_beta_helix_rpt-2"/>
</dbReference>
<dbReference type="InterPro" id="IPR007742">
    <property type="entry name" value="NosD_dom"/>
</dbReference>
<evidence type="ECO:0000313" key="5">
    <source>
        <dbReference type="Proteomes" id="UP000002408"/>
    </source>
</evidence>
<accession>A7I9S3</accession>
<dbReference type="RefSeq" id="WP_012107539.1">
    <property type="nucleotide sequence ID" value="NC_009712.1"/>
</dbReference>
<dbReference type="PANTHER" id="PTHR24348">
    <property type="entry name" value="SERINE/THREONINE-PROTEIN KINASE UNC-51-RELATED"/>
    <property type="match status" value="1"/>
</dbReference>
<evidence type="ECO:0000256" key="2">
    <source>
        <dbReference type="SAM" id="Phobius"/>
    </source>
</evidence>
<evidence type="ECO:0000313" key="4">
    <source>
        <dbReference type="EMBL" id="ABS56484.1"/>
    </source>
</evidence>
<feature type="domain" description="Protein kinase" evidence="3">
    <location>
        <begin position="449"/>
        <end position="702"/>
    </location>
</feature>
<dbReference type="eggNOG" id="arCOG02498">
    <property type="taxonomic scope" value="Archaea"/>
</dbReference>
<keyword evidence="2" id="KW-0812">Transmembrane</keyword>
<dbReference type="Gene3D" id="2.160.20.10">
    <property type="entry name" value="Single-stranded right-handed beta-helix, Pectin lyase-like"/>
    <property type="match status" value="1"/>
</dbReference>
<dbReference type="InterPro" id="IPR011009">
    <property type="entry name" value="Kinase-like_dom_sf"/>
</dbReference>
<keyword evidence="4" id="KW-0418">Kinase</keyword>
<dbReference type="PROSITE" id="PS50011">
    <property type="entry name" value="PROTEIN_KINASE_DOM"/>
    <property type="match status" value="1"/>
</dbReference>
<dbReference type="Gene3D" id="3.30.200.20">
    <property type="entry name" value="Phosphorylase Kinase, domain 1"/>
    <property type="match status" value="1"/>
</dbReference>
<dbReference type="KEGG" id="mbn:Mboo_1970"/>
<dbReference type="Gene3D" id="1.10.510.10">
    <property type="entry name" value="Transferase(Phosphotransferase) domain 1"/>
    <property type="match status" value="1"/>
</dbReference>
<dbReference type="Proteomes" id="UP000002408">
    <property type="component" value="Chromosome"/>
</dbReference>
<keyword evidence="4" id="KW-0808">Transferase</keyword>